<feature type="transmembrane region" description="Helical" evidence="10">
    <location>
        <begin position="366"/>
        <end position="389"/>
    </location>
</feature>
<dbReference type="PANTHER" id="PTHR10766:SF119">
    <property type="entry name" value="TRANSMEMBRANE 9 SUPERFAMILY MEMBER 5"/>
    <property type="match status" value="1"/>
</dbReference>
<feature type="transmembrane region" description="Helical" evidence="10">
    <location>
        <begin position="233"/>
        <end position="262"/>
    </location>
</feature>
<dbReference type="Proteomes" id="UP000325577">
    <property type="component" value="Linkage Group LG7"/>
</dbReference>
<feature type="transmembrane region" description="Helical" evidence="10">
    <location>
        <begin position="326"/>
        <end position="346"/>
    </location>
</feature>
<proteinExistence type="inferred from homology"/>
<keyword evidence="7 10" id="KW-1133">Transmembrane helix</keyword>
<comment type="similarity">
    <text evidence="3 10">Belongs to the nonaspanin (TM9SF) (TC 9.A.2) family.</text>
</comment>
<evidence type="ECO:0000256" key="3">
    <source>
        <dbReference type="ARBA" id="ARBA00005227"/>
    </source>
</evidence>
<sequence length="567" mass="65160">MAQFSATSFFVLLFTVLLISVRSVRDLQDNHHYNARDYIPLFADKVYPLNNICDASPYFDLPFCPPGNPVKKKSLKEVLEGADCFTNTQYELKFKVEKIRETLCERNLTKYEVAKFRDAIKNKSQFHMFYNNIRLWDLVGKIVEDPITFNHSRYYLFKHINFDVYYIEDQVKQIYLTSDFDSAVDITKDVGKRFNFTYSVFWHKQEVTSEDSVFNNETSEEKTDWPTEQQGEWGFLLSFLFGASIIMIWLALILTVTVPYLANHFTRYSRRQRSWRKIHGKACRCPPYSSLLGAILGIGNQLLVLICTLFVLAHKGVLYPCNYERLWTYFLLIYSLTCAVSGYKAASFHSGYTTVGWKECVFQTGVFYLVPASITFLFANVVGQITLGLSDLPGFDPIGTILFPWGVGIFSCLGVGGMFGFYFRPKRQPPCATRRIPKVSPRLSWYMEPPAQMFLGGLVPFLIIFGEMDNIYASLWSHKVCGAFSTLLRDFIVVIITTIVVGMSFTYVQLSQQDRQWSWRSVFRGGSTAIFMFTYGIYFHVRANVSGLSLLSVTQVLGENIALRFDL</sequence>
<keyword evidence="8" id="KW-0333">Golgi apparatus</keyword>
<dbReference type="GO" id="GO:0010008">
    <property type="term" value="C:endosome membrane"/>
    <property type="evidence" value="ECO:0007669"/>
    <property type="project" value="UniProtKB-SubCell"/>
</dbReference>
<dbReference type="PANTHER" id="PTHR10766">
    <property type="entry name" value="TRANSMEMBRANE 9 SUPERFAMILY PROTEIN"/>
    <property type="match status" value="1"/>
</dbReference>
<evidence type="ECO:0000256" key="1">
    <source>
        <dbReference type="ARBA" id="ARBA00004337"/>
    </source>
</evidence>
<evidence type="ECO:0000256" key="7">
    <source>
        <dbReference type="ARBA" id="ARBA00022989"/>
    </source>
</evidence>
<evidence type="ECO:0000256" key="2">
    <source>
        <dbReference type="ARBA" id="ARBA00004653"/>
    </source>
</evidence>
<accession>A0A5J4ZLE2</accession>
<dbReference type="EMBL" id="CM018050">
    <property type="protein sequence ID" value="KAA8518584.1"/>
    <property type="molecule type" value="Genomic_DNA"/>
</dbReference>
<evidence type="ECO:0000256" key="4">
    <source>
        <dbReference type="ARBA" id="ARBA00022692"/>
    </source>
</evidence>
<evidence type="ECO:0000256" key="9">
    <source>
        <dbReference type="ARBA" id="ARBA00023136"/>
    </source>
</evidence>
<feature type="transmembrane region" description="Helical" evidence="10">
    <location>
        <begin position="401"/>
        <end position="423"/>
    </location>
</feature>
<feature type="transmembrane region" description="Helical" evidence="10">
    <location>
        <begin position="486"/>
        <end position="510"/>
    </location>
</feature>
<dbReference type="InterPro" id="IPR004240">
    <property type="entry name" value="EMP70"/>
</dbReference>
<evidence type="ECO:0000313" key="12">
    <source>
        <dbReference type="Proteomes" id="UP000325577"/>
    </source>
</evidence>
<comment type="subcellular location">
    <subcellularLocation>
        <location evidence="1">Endosome membrane</location>
        <topology evidence="1">Multi-pass membrane protein</topology>
    </subcellularLocation>
    <subcellularLocation>
        <location evidence="2">Golgi apparatus membrane</location>
        <topology evidence="2">Multi-pass membrane protein</topology>
    </subcellularLocation>
</comment>
<evidence type="ECO:0000256" key="5">
    <source>
        <dbReference type="ARBA" id="ARBA00022729"/>
    </source>
</evidence>
<feature type="signal peptide" evidence="10">
    <location>
        <begin position="1"/>
        <end position="23"/>
    </location>
</feature>
<evidence type="ECO:0000256" key="10">
    <source>
        <dbReference type="RuleBase" id="RU363079"/>
    </source>
</evidence>
<organism evidence="11 12">
    <name type="scientific">Nyssa sinensis</name>
    <dbReference type="NCBI Taxonomy" id="561372"/>
    <lineage>
        <taxon>Eukaryota</taxon>
        <taxon>Viridiplantae</taxon>
        <taxon>Streptophyta</taxon>
        <taxon>Embryophyta</taxon>
        <taxon>Tracheophyta</taxon>
        <taxon>Spermatophyta</taxon>
        <taxon>Magnoliopsida</taxon>
        <taxon>eudicotyledons</taxon>
        <taxon>Gunneridae</taxon>
        <taxon>Pentapetalae</taxon>
        <taxon>asterids</taxon>
        <taxon>Cornales</taxon>
        <taxon>Nyssaceae</taxon>
        <taxon>Nyssa</taxon>
    </lineage>
</organism>
<name>A0A5J4ZLE2_9ASTE</name>
<dbReference type="Pfam" id="PF02990">
    <property type="entry name" value="EMP70"/>
    <property type="match status" value="1"/>
</dbReference>
<keyword evidence="9 10" id="KW-0472">Membrane</keyword>
<keyword evidence="6" id="KW-0967">Endosome</keyword>
<reference evidence="11 12" key="1">
    <citation type="submission" date="2019-09" db="EMBL/GenBank/DDBJ databases">
        <title>A chromosome-level genome assembly of the Chinese tupelo Nyssa sinensis.</title>
        <authorList>
            <person name="Yang X."/>
            <person name="Kang M."/>
            <person name="Yang Y."/>
            <person name="Xiong H."/>
            <person name="Wang M."/>
            <person name="Zhang Z."/>
            <person name="Wang Z."/>
            <person name="Wu H."/>
            <person name="Ma T."/>
            <person name="Liu J."/>
            <person name="Xi Z."/>
        </authorList>
    </citation>
    <scope>NUCLEOTIDE SEQUENCE [LARGE SCALE GENOMIC DNA]</scope>
    <source>
        <strain evidence="11">J267</strain>
        <tissue evidence="11">Leaf</tissue>
    </source>
</reference>
<feature type="transmembrane region" description="Helical" evidence="10">
    <location>
        <begin position="522"/>
        <end position="541"/>
    </location>
</feature>
<keyword evidence="12" id="KW-1185">Reference proteome</keyword>
<dbReference type="GO" id="GO:0000139">
    <property type="term" value="C:Golgi membrane"/>
    <property type="evidence" value="ECO:0007669"/>
    <property type="project" value="UniProtKB-SubCell"/>
</dbReference>
<dbReference type="OrthoDB" id="1603782at2759"/>
<gene>
    <name evidence="11" type="ORF">F0562_016058</name>
</gene>
<feature type="chain" id="PRO_5023971674" description="Transmembrane 9 superfamily member" evidence="10">
    <location>
        <begin position="24"/>
        <end position="567"/>
    </location>
</feature>
<evidence type="ECO:0000256" key="6">
    <source>
        <dbReference type="ARBA" id="ARBA00022753"/>
    </source>
</evidence>
<evidence type="ECO:0000313" key="11">
    <source>
        <dbReference type="EMBL" id="KAA8518584.1"/>
    </source>
</evidence>
<keyword evidence="4 10" id="KW-0812">Transmembrane</keyword>
<dbReference type="AlphaFoldDB" id="A0A5J4ZLE2"/>
<protein>
    <recommendedName>
        <fullName evidence="10">Transmembrane 9 superfamily member</fullName>
    </recommendedName>
</protein>
<feature type="transmembrane region" description="Helical" evidence="10">
    <location>
        <begin position="443"/>
        <end position="466"/>
    </location>
</feature>
<feature type="transmembrane region" description="Helical" evidence="10">
    <location>
        <begin position="291"/>
        <end position="314"/>
    </location>
</feature>
<evidence type="ECO:0000256" key="8">
    <source>
        <dbReference type="ARBA" id="ARBA00023034"/>
    </source>
</evidence>
<keyword evidence="5 10" id="KW-0732">Signal</keyword>
<dbReference type="GO" id="GO:0072657">
    <property type="term" value="P:protein localization to membrane"/>
    <property type="evidence" value="ECO:0007669"/>
    <property type="project" value="TreeGrafter"/>
</dbReference>